<sequence>MIVVTPHPRFETYANQKVSIGGQNICFSTNGIAVTPERPTLVLVHGAGGSKLDWPQSWRSVAEATAPFGLPSSTAVLPGQGGQALHAHPVIAIDLPGHGGSGGLSLPDITGHSRAVTGFLQALNLENVCLVGHSMGVGVVLSAALQSSERISSLCLIAGAARMPVTPELLEGLKNQTENTVAAIARSCWHKSTPEHFVKTTRQRMMSAGGNVLLDDFTACSKLDLRAKLSALQVQTLILAAQEDRMVKATEIEAMAQAIPMAQLQIFHACGHFLHVEIASEIAKKLVAFLGAQI</sequence>
<dbReference type="GO" id="GO:0047372">
    <property type="term" value="F:monoacylglycerol lipase activity"/>
    <property type="evidence" value="ECO:0007669"/>
    <property type="project" value="TreeGrafter"/>
</dbReference>
<dbReference type="Gene3D" id="3.40.50.1820">
    <property type="entry name" value="alpha/beta hydrolase"/>
    <property type="match status" value="1"/>
</dbReference>
<dbReference type="GO" id="GO:0016020">
    <property type="term" value="C:membrane"/>
    <property type="evidence" value="ECO:0007669"/>
    <property type="project" value="TreeGrafter"/>
</dbReference>
<feature type="domain" description="AB hydrolase-1" evidence="1">
    <location>
        <begin position="41"/>
        <end position="277"/>
    </location>
</feature>
<organism evidence="2 3">
    <name type="scientific">Ruegeria atlantica</name>
    <dbReference type="NCBI Taxonomy" id="81569"/>
    <lineage>
        <taxon>Bacteria</taxon>
        <taxon>Pseudomonadati</taxon>
        <taxon>Pseudomonadota</taxon>
        <taxon>Alphaproteobacteria</taxon>
        <taxon>Rhodobacterales</taxon>
        <taxon>Roseobacteraceae</taxon>
        <taxon>Ruegeria</taxon>
    </lineage>
</organism>
<dbReference type="Proteomes" id="UP000050786">
    <property type="component" value="Unassembled WGS sequence"/>
</dbReference>
<dbReference type="Pfam" id="PF12697">
    <property type="entry name" value="Abhydrolase_6"/>
    <property type="match status" value="1"/>
</dbReference>
<dbReference type="InterPro" id="IPR050266">
    <property type="entry name" value="AB_hydrolase_sf"/>
</dbReference>
<dbReference type="GO" id="GO:0046464">
    <property type="term" value="P:acylglycerol catabolic process"/>
    <property type="evidence" value="ECO:0007669"/>
    <property type="project" value="TreeGrafter"/>
</dbReference>
<evidence type="ECO:0000313" key="2">
    <source>
        <dbReference type="EMBL" id="CUH44595.1"/>
    </source>
</evidence>
<evidence type="ECO:0000259" key="1">
    <source>
        <dbReference type="Pfam" id="PF12697"/>
    </source>
</evidence>
<gene>
    <name evidence="2" type="primary">bphD</name>
    <name evidence="2" type="ORF">RUM4293_03501</name>
</gene>
<dbReference type="PANTHER" id="PTHR43798:SF5">
    <property type="entry name" value="MONOACYLGLYCEROL LIPASE ABHD6"/>
    <property type="match status" value="1"/>
</dbReference>
<dbReference type="PRINTS" id="PR00111">
    <property type="entry name" value="ABHYDROLASE"/>
</dbReference>
<evidence type="ECO:0000313" key="3">
    <source>
        <dbReference type="Proteomes" id="UP000050786"/>
    </source>
</evidence>
<proteinExistence type="predicted"/>
<reference evidence="3" key="1">
    <citation type="submission" date="2015-09" db="EMBL/GenBank/DDBJ databases">
        <authorList>
            <person name="Rodrigo-Torres L."/>
            <person name="Arahal D.R."/>
        </authorList>
    </citation>
    <scope>NUCLEOTIDE SEQUENCE [LARGE SCALE GENOMIC DNA]</scope>
    <source>
        <strain evidence="3">CECT 4293</strain>
    </source>
</reference>
<protein>
    <submittedName>
        <fullName evidence="2">2-hydroxy-6-oxo-6-phenylhexa-2,4-dienoate hydrolase</fullName>
        <ecNumber evidence="2">3.7.1.8</ecNumber>
    </submittedName>
</protein>
<accession>A0A0P1E6V4</accession>
<dbReference type="EC" id="3.7.1.8" evidence="2"/>
<dbReference type="EMBL" id="CYPS01000052">
    <property type="protein sequence ID" value="CUH44595.1"/>
    <property type="molecule type" value="Genomic_DNA"/>
</dbReference>
<dbReference type="SUPFAM" id="SSF53474">
    <property type="entry name" value="alpha/beta-Hydrolases"/>
    <property type="match status" value="1"/>
</dbReference>
<keyword evidence="2" id="KW-0378">Hydrolase</keyword>
<name>A0A0P1E6V4_9RHOB</name>
<dbReference type="AlphaFoldDB" id="A0A0P1E6V4"/>
<dbReference type="InterPro" id="IPR029058">
    <property type="entry name" value="AB_hydrolase_fold"/>
</dbReference>
<dbReference type="InterPro" id="IPR000073">
    <property type="entry name" value="AB_hydrolase_1"/>
</dbReference>
<dbReference type="PANTHER" id="PTHR43798">
    <property type="entry name" value="MONOACYLGLYCEROL LIPASE"/>
    <property type="match status" value="1"/>
</dbReference>
<keyword evidence="3" id="KW-1185">Reference proteome</keyword>